<evidence type="ECO:0000313" key="3">
    <source>
        <dbReference type="EMBL" id="EEB06685.1"/>
    </source>
</evidence>
<dbReference type="GO" id="GO:0005840">
    <property type="term" value="C:ribosome"/>
    <property type="evidence" value="ECO:0007669"/>
    <property type="project" value="UniProtKB-KW"/>
</dbReference>
<dbReference type="OMA" id="CTYNASN"/>
<keyword evidence="3" id="KW-0689">Ribosomal protein</keyword>
<evidence type="ECO:0000313" key="4">
    <source>
        <dbReference type="Proteomes" id="UP000001744"/>
    </source>
</evidence>
<accession>B6JYR7</accession>
<dbReference type="AlphaFoldDB" id="B6JYR7"/>
<dbReference type="VEuPathDB" id="FungiDB:SJAG_01734"/>
<proteinExistence type="predicted"/>
<feature type="domain" description="Manganese/iron superoxide dismutase C-terminal" evidence="2">
    <location>
        <begin position="103"/>
        <end position="216"/>
    </location>
</feature>
<dbReference type="GO" id="GO:0004784">
    <property type="term" value="F:superoxide dismutase activity"/>
    <property type="evidence" value="ECO:0007669"/>
    <property type="project" value="InterPro"/>
</dbReference>
<keyword evidence="3" id="KW-0687">Ribonucleoprotein</keyword>
<dbReference type="eggNOG" id="KOG0876">
    <property type="taxonomic scope" value="Eukaryota"/>
</dbReference>
<dbReference type="InterPro" id="IPR036314">
    <property type="entry name" value="SOD_C_sf"/>
</dbReference>
<dbReference type="JaponicusDB" id="SJAG_01734"/>
<dbReference type="EMBL" id="KE651168">
    <property type="protein sequence ID" value="EEB06685.1"/>
    <property type="molecule type" value="Genomic_DNA"/>
</dbReference>
<sequence length="223" mass="25995">MKVYQRFKSAIPLGYKNFLSSRALRVIDDYHVHLRGILDRYCDENNLELRNPLFLMQNTVGDASKSKIFSCASQMYNNRRFFATIKAPEVTGTPSNYASEASPALQEDINYSFGSIDMLRDQFLRAGTAVFGDAWLWLVYEQRTHFFSLLFSYNTSSAVSWGANDWFSQPKLGTSITPIMCVNLWQYAYLTDYGLTKKHEYLRRWWDAIDWKEVNAFFQEANQ</sequence>
<dbReference type="Gene3D" id="3.55.40.20">
    <property type="entry name" value="Iron/manganese superoxide dismutase, C-terminal domain"/>
    <property type="match status" value="1"/>
</dbReference>
<evidence type="ECO:0000259" key="2">
    <source>
        <dbReference type="Pfam" id="PF02777"/>
    </source>
</evidence>
<dbReference type="Pfam" id="PF02777">
    <property type="entry name" value="Sod_Fe_C"/>
    <property type="match status" value="1"/>
</dbReference>
<keyword evidence="4" id="KW-1185">Reference proteome</keyword>
<dbReference type="Proteomes" id="UP000001744">
    <property type="component" value="Unassembled WGS sequence"/>
</dbReference>
<organism evidence="3 4">
    <name type="scientific">Schizosaccharomyces japonicus (strain yFS275 / FY16936)</name>
    <name type="common">Fission yeast</name>
    <dbReference type="NCBI Taxonomy" id="402676"/>
    <lineage>
        <taxon>Eukaryota</taxon>
        <taxon>Fungi</taxon>
        <taxon>Dikarya</taxon>
        <taxon>Ascomycota</taxon>
        <taxon>Taphrinomycotina</taxon>
        <taxon>Schizosaccharomycetes</taxon>
        <taxon>Schizosaccharomycetales</taxon>
        <taxon>Schizosaccharomycetaceae</taxon>
        <taxon>Schizosaccharomyces</taxon>
    </lineage>
</organism>
<comment type="function">
    <text evidence="1">Component of the mitochondrial ribosome (mitoribosome), a dedicated translation machinery responsible for the synthesis of mitochondrial genome-encoded proteins, including at least some of the essential transmembrane subunits of the mitochondrial respiratory chain. The mitoribosomes are attached to the mitochondrial inner membrane and translation products are cotranslationally integrated into the membrane.</text>
</comment>
<dbReference type="GO" id="GO:0005737">
    <property type="term" value="C:cytoplasm"/>
    <property type="evidence" value="ECO:0000318"/>
    <property type="project" value="GO_Central"/>
</dbReference>
<dbReference type="GeneID" id="7049897"/>
<dbReference type="OrthoDB" id="275227at2759"/>
<reference evidence="3 4" key="1">
    <citation type="journal article" date="2011" name="Science">
        <title>Comparative functional genomics of the fission yeasts.</title>
        <authorList>
            <person name="Rhind N."/>
            <person name="Chen Z."/>
            <person name="Yassour M."/>
            <person name="Thompson D.A."/>
            <person name="Haas B.J."/>
            <person name="Habib N."/>
            <person name="Wapinski I."/>
            <person name="Roy S."/>
            <person name="Lin M.F."/>
            <person name="Heiman D.I."/>
            <person name="Young S.K."/>
            <person name="Furuya K."/>
            <person name="Guo Y."/>
            <person name="Pidoux A."/>
            <person name="Chen H.M."/>
            <person name="Robbertse B."/>
            <person name="Goldberg J.M."/>
            <person name="Aoki K."/>
            <person name="Bayne E.H."/>
            <person name="Berlin A.M."/>
            <person name="Desjardins C.A."/>
            <person name="Dobbs E."/>
            <person name="Dukaj L."/>
            <person name="Fan L."/>
            <person name="FitzGerald M.G."/>
            <person name="French C."/>
            <person name="Gujja S."/>
            <person name="Hansen K."/>
            <person name="Keifenheim D."/>
            <person name="Levin J.Z."/>
            <person name="Mosher R.A."/>
            <person name="Mueller C.A."/>
            <person name="Pfiffner J."/>
            <person name="Priest M."/>
            <person name="Russ C."/>
            <person name="Smialowska A."/>
            <person name="Swoboda P."/>
            <person name="Sykes S.M."/>
            <person name="Vaughn M."/>
            <person name="Vengrova S."/>
            <person name="Yoder R."/>
            <person name="Zeng Q."/>
            <person name="Allshire R."/>
            <person name="Baulcombe D."/>
            <person name="Birren B.W."/>
            <person name="Brown W."/>
            <person name="Ekwall K."/>
            <person name="Kellis M."/>
            <person name="Leatherwood J."/>
            <person name="Levin H."/>
            <person name="Margalit H."/>
            <person name="Martienssen R."/>
            <person name="Nieduszynski C.A."/>
            <person name="Spatafora J.W."/>
            <person name="Friedman N."/>
            <person name="Dalgaard J.Z."/>
            <person name="Baumann P."/>
            <person name="Niki H."/>
            <person name="Regev A."/>
            <person name="Nusbaum C."/>
        </authorList>
    </citation>
    <scope>NUCLEOTIDE SEQUENCE [LARGE SCALE GENOMIC DNA]</scope>
    <source>
        <strain evidence="4">yFS275 / FY16936</strain>
    </source>
</reference>
<dbReference type="GO" id="GO:0046872">
    <property type="term" value="F:metal ion binding"/>
    <property type="evidence" value="ECO:0007669"/>
    <property type="project" value="InterPro"/>
</dbReference>
<protein>
    <submittedName>
        <fullName evidence="3">Ribosomal protein subunit S26</fullName>
    </submittedName>
</protein>
<dbReference type="PANTHER" id="PTHR43595:SF2">
    <property type="entry name" value="SMALL RIBOSOMAL SUBUNIT PROTEIN MS42"/>
    <property type="match status" value="1"/>
</dbReference>
<dbReference type="STRING" id="402676.B6JYR7"/>
<evidence type="ECO:0000256" key="1">
    <source>
        <dbReference type="ARBA" id="ARBA00037226"/>
    </source>
</evidence>
<gene>
    <name evidence="3" type="ORF">SJAG_01734</name>
</gene>
<dbReference type="PANTHER" id="PTHR43595">
    <property type="entry name" value="37S RIBOSOMAL PROTEIN S26, MITOCHONDRIAL"/>
    <property type="match status" value="1"/>
</dbReference>
<dbReference type="RefSeq" id="XP_002172978.1">
    <property type="nucleotide sequence ID" value="XM_002172942.2"/>
</dbReference>
<name>B6JYR7_SCHJY</name>
<dbReference type="HOGENOM" id="CLU_1240756_0_0_1"/>
<dbReference type="SUPFAM" id="SSF54719">
    <property type="entry name" value="Fe,Mn superoxide dismutase (SOD), C-terminal domain"/>
    <property type="match status" value="1"/>
</dbReference>
<dbReference type="InterPro" id="IPR019832">
    <property type="entry name" value="Mn/Fe_SOD_C"/>
</dbReference>